<evidence type="ECO:0000256" key="7">
    <source>
        <dbReference type="ARBA" id="ARBA00022840"/>
    </source>
</evidence>
<sequence length="1393" mass="161693">MDRDNEFFKNDETPSYVHNSTDIIKAELLASGDTLHVLDNNEDQDESENTFQTLHGQEGSLLFLTEEKWQKGDCEFLRMKQSIEKAVKNGLYPMRIPGCSYGSYLVMDENANSVAIFNPKNEEKYAIRNPSWKAYFQKMFYLCRPGRGCVLANHRYLSEVGASLVDQYLNLKVVPKTKVVYLASPTFNYSSKEKREAKKLMENTSDVKLPRKVGSLQCLVEGFKPCTFWLNEFATKKLDEELEYELQLQFERVVVMDYMIRNMNRTAENLLIRYDDKLSSDRNFQVKIAAIDNGLAFPYRHPSSWRPYKYHWVSLPLAYKPFSEETRSFILRNLTNAKLMSSLIEDLKSAFEHDVNFDQEYFEWQMMVMQGQILNLKAALQNRETPYELVQRRPLYVKTDPSDRTIPVLVSALLSAIMVALGCRAVDTNRGLNLSEYVKEGESFAMVEITLCNSGAQSYQNDVYGDSIIVRRRIGANGSSRYSICNSNGIVVCRKYATLRLILSKMNIQPMNPAMILTQDFSRNFLNVVDGKRLYSFFNRCTMLDQVKSYHQSTLQAIAECEPLRKKKNKDFSDMKAEIDRLYKRIMLQQKLQDAKQRIEEVKKEHAWASVTINEEKVKELENLSASIQSDIAEANKNVEQFRNRLLQLTSDIDEHQQKAVQLRNQNNEVREKVMLVQRDIRAVKLEEEEENRKLKIFKADAKKAEDKFRELQAKEQEKQKQKENLLNEKEKKAKLVEELKKEIEDWNNHLEVFTSDIHMLESTIAEEESEKQLSIVESPGGALARFHANMPHFCETWKEMVETGGYFSKAPIGPLGNYVTVRDPKWALAIENCLHNYLNSFIVETWDDMKTLQNLSKEFQMSDDIIFIIMPYDNDVPYDVSSGEAKCIYPTVLSMVEISNPIVYNTLIDYVSIEKKVLVPNREEMFEYMENNPPEDVKAAFSADGWECRARPVFRLYASDLEGPRCLASTNAELMQSLQNEYQGVMSELNSAKQNLETSKMKLEKFGEEHERRKKEMEEMEDKIPLTVEREAELQKELITLEDQISQSNWDTDDELLAELENKFLIEDEKVRKQEAVMERLNVSYRNVKEIEKKYLAEGEELSKTLKDTLNRLREIDNECVAVTSQRDEENKKIAKLNLQAEATLQQISDAENKVMLAIDSAKLASSCPVESDRTFQEIDEEMKSLLMRIAIDEEYLSDADDLKQQLDSRTDELREYEKELESLNACSKEIQERADEQKQNIVFLQNKLSQKVQRSFDKFLKHRKFTGELIFSHKKENLKIHVVRHDGHQFDGRAIKDLRALSGGERSFVTICFLLSIWNVTDTPFRCLDEFDIFMDMVNRDLSTEMLLEFAEMESNKNRQFLIFSPLQISKAVAGRNVKIIKVSKPSAMLS</sequence>
<evidence type="ECO:0000256" key="11">
    <source>
        <dbReference type="ARBA" id="ARBA00023242"/>
    </source>
</evidence>
<protein>
    <submittedName>
        <fullName evidence="14">Structural maintenance of chromosomes protein 6</fullName>
    </submittedName>
</protein>
<organism evidence="14 15">
    <name type="scientific">Trichinella pseudospiralis</name>
    <name type="common">Parasitic roundworm</name>
    <dbReference type="NCBI Taxonomy" id="6337"/>
    <lineage>
        <taxon>Eukaryota</taxon>
        <taxon>Metazoa</taxon>
        <taxon>Ecdysozoa</taxon>
        <taxon>Nematoda</taxon>
        <taxon>Enoplea</taxon>
        <taxon>Dorylaimia</taxon>
        <taxon>Trichinellida</taxon>
        <taxon>Trichinellidae</taxon>
        <taxon>Trichinella</taxon>
    </lineage>
</organism>
<evidence type="ECO:0000256" key="3">
    <source>
        <dbReference type="ARBA" id="ARBA00006793"/>
    </source>
</evidence>
<keyword evidence="5" id="KW-0547">Nucleotide-binding</keyword>
<dbReference type="Gene3D" id="3.40.50.300">
    <property type="entry name" value="P-loop containing nucleotide triphosphate hydrolases"/>
    <property type="match status" value="2"/>
</dbReference>
<feature type="coiled-coil region" evidence="12">
    <location>
        <begin position="976"/>
        <end position="1038"/>
    </location>
</feature>
<dbReference type="InterPro" id="IPR000403">
    <property type="entry name" value="PI3/4_kinase_cat_dom"/>
</dbReference>
<dbReference type="Pfam" id="PF00454">
    <property type="entry name" value="PI3_PI4_kinase"/>
    <property type="match status" value="1"/>
</dbReference>
<dbReference type="PANTHER" id="PTHR19306">
    <property type="entry name" value="STRUCTURAL MAINTENANCE OF CHROMOSOMES 5,6 SMC5, SMC6"/>
    <property type="match status" value="1"/>
</dbReference>
<dbReference type="InterPro" id="IPR036277">
    <property type="entry name" value="SMC_hinge_sf"/>
</dbReference>
<evidence type="ECO:0000259" key="13">
    <source>
        <dbReference type="PROSITE" id="PS50290"/>
    </source>
</evidence>
<dbReference type="STRING" id="6337.A0A0V0YG90"/>
<keyword evidence="7" id="KW-0067">ATP-binding</keyword>
<dbReference type="GO" id="GO:0003697">
    <property type="term" value="F:single-stranded DNA binding"/>
    <property type="evidence" value="ECO:0007669"/>
    <property type="project" value="TreeGrafter"/>
</dbReference>
<dbReference type="GO" id="GO:0005634">
    <property type="term" value="C:nucleus"/>
    <property type="evidence" value="ECO:0007669"/>
    <property type="project" value="UniProtKB-SubCell"/>
</dbReference>
<evidence type="ECO:0000256" key="8">
    <source>
        <dbReference type="ARBA" id="ARBA00023054"/>
    </source>
</evidence>
<comment type="caution">
    <text evidence="14">The sequence shown here is derived from an EMBL/GenBank/DDBJ whole genome shotgun (WGS) entry which is preliminary data.</text>
</comment>
<evidence type="ECO:0000256" key="1">
    <source>
        <dbReference type="ARBA" id="ARBA00004123"/>
    </source>
</evidence>
<feature type="coiled-coil region" evidence="12">
    <location>
        <begin position="1201"/>
        <end position="1256"/>
    </location>
</feature>
<reference evidence="14 15" key="1">
    <citation type="submission" date="2015-01" db="EMBL/GenBank/DDBJ databases">
        <title>Evolution of Trichinella species and genotypes.</title>
        <authorList>
            <person name="Korhonen P.K."/>
            <person name="Edoardo P."/>
            <person name="Giuseppe L.R."/>
            <person name="Gasser R.B."/>
        </authorList>
    </citation>
    <scope>NUCLEOTIDE SEQUENCE [LARGE SCALE GENOMIC DNA]</scope>
    <source>
        <strain evidence="14">ISS141</strain>
    </source>
</reference>
<dbReference type="SUPFAM" id="SSF75553">
    <property type="entry name" value="Smc hinge domain"/>
    <property type="match status" value="1"/>
</dbReference>
<dbReference type="GO" id="GO:0003684">
    <property type="term" value="F:damaged DNA binding"/>
    <property type="evidence" value="ECO:0007669"/>
    <property type="project" value="TreeGrafter"/>
</dbReference>
<evidence type="ECO:0000256" key="4">
    <source>
        <dbReference type="ARBA" id="ARBA00022454"/>
    </source>
</evidence>
<comment type="subcellular location">
    <subcellularLocation>
        <location evidence="2">Chromosome</location>
    </subcellularLocation>
    <subcellularLocation>
        <location evidence="1">Nucleus</location>
    </subcellularLocation>
</comment>
<evidence type="ECO:0000256" key="9">
    <source>
        <dbReference type="ARBA" id="ARBA00023172"/>
    </source>
</evidence>
<feature type="coiled-coil region" evidence="12">
    <location>
        <begin position="1100"/>
        <end position="1155"/>
    </location>
</feature>
<dbReference type="Proteomes" id="UP000054815">
    <property type="component" value="Unassembled WGS sequence"/>
</dbReference>
<dbReference type="SUPFAM" id="SSF52540">
    <property type="entry name" value="P-loop containing nucleoside triphosphate hydrolases"/>
    <property type="match status" value="1"/>
</dbReference>
<evidence type="ECO:0000256" key="6">
    <source>
        <dbReference type="ARBA" id="ARBA00022763"/>
    </source>
</evidence>
<dbReference type="InterPro" id="IPR027417">
    <property type="entry name" value="P-loop_NTPase"/>
</dbReference>
<keyword evidence="6" id="KW-0227">DNA damage</keyword>
<feature type="domain" description="PI3K/PI4K catalytic" evidence="13">
    <location>
        <begin position="90"/>
        <end position="405"/>
    </location>
</feature>
<comment type="similarity">
    <text evidence="3">Belongs to the SMC family. SMC6 subfamily.</text>
</comment>
<dbReference type="PROSITE" id="PS50290">
    <property type="entry name" value="PI3_4_KINASE_3"/>
    <property type="match status" value="1"/>
</dbReference>
<dbReference type="GO" id="GO:0005524">
    <property type="term" value="F:ATP binding"/>
    <property type="evidence" value="ECO:0007669"/>
    <property type="project" value="UniProtKB-KW"/>
</dbReference>
<name>A0A0V0YG90_TRIPS</name>
<dbReference type="GO" id="GO:0051276">
    <property type="term" value="P:chromosome organization"/>
    <property type="evidence" value="ECO:0007669"/>
    <property type="project" value="InterPro"/>
</dbReference>
<keyword evidence="4" id="KW-0158">Chromosome</keyword>
<evidence type="ECO:0000256" key="2">
    <source>
        <dbReference type="ARBA" id="ARBA00004286"/>
    </source>
</evidence>
<evidence type="ECO:0000256" key="5">
    <source>
        <dbReference type="ARBA" id="ARBA00022741"/>
    </source>
</evidence>
<evidence type="ECO:0000313" key="14">
    <source>
        <dbReference type="EMBL" id="KRX99409.1"/>
    </source>
</evidence>
<gene>
    <name evidence="14" type="primary">smc6</name>
    <name evidence="14" type="ORF">T4E_3914</name>
</gene>
<keyword evidence="11" id="KW-0539">Nucleus</keyword>
<keyword evidence="10" id="KW-0234">DNA repair</keyword>
<evidence type="ECO:0000256" key="12">
    <source>
        <dbReference type="SAM" id="Coils"/>
    </source>
</evidence>
<feature type="coiled-coil region" evidence="12">
    <location>
        <begin position="585"/>
        <end position="757"/>
    </location>
</feature>
<dbReference type="GO" id="GO:0000724">
    <property type="term" value="P:double-strand break repair via homologous recombination"/>
    <property type="evidence" value="ECO:0007669"/>
    <property type="project" value="TreeGrafter"/>
</dbReference>
<keyword evidence="8 12" id="KW-0175">Coiled coil</keyword>
<dbReference type="EMBL" id="JYDU01000015">
    <property type="protein sequence ID" value="KRX99409.1"/>
    <property type="molecule type" value="Genomic_DNA"/>
</dbReference>
<dbReference type="GO" id="GO:0035861">
    <property type="term" value="C:site of double-strand break"/>
    <property type="evidence" value="ECO:0007669"/>
    <property type="project" value="TreeGrafter"/>
</dbReference>
<dbReference type="PANTHER" id="PTHR19306:SF6">
    <property type="entry name" value="STRUCTURAL MAINTENANCE OF CHROMOSOMES PROTEIN 6"/>
    <property type="match status" value="1"/>
</dbReference>
<evidence type="ECO:0000313" key="15">
    <source>
        <dbReference type="Proteomes" id="UP000054815"/>
    </source>
</evidence>
<dbReference type="GO" id="GO:0030915">
    <property type="term" value="C:Smc5-Smc6 complex"/>
    <property type="evidence" value="ECO:0007669"/>
    <property type="project" value="TreeGrafter"/>
</dbReference>
<keyword evidence="9" id="KW-0233">DNA recombination</keyword>
<evidence type="ECO:0000256" key="10">
    <source>
        <dbReference type="ARBA" id="ARBA00023204"/>
    </source>
</evidence>
<proteinExistence type="inferred from homology"/>
<accession>A0A0V0YG90</accession>